<dbReference type="GO" id="GO:0016491">
    <property type="term" value="F:oxidoreductase activity"/>
    <property type="evidence" value="ECO:0007669"/>
    <property type="project" value="UniProtKB-KW"/>
</dbReference>
<sequence length="387" mass="42081">MYLKHFCSVLFSQNVRQHCYRKDTLRLLCTTMASESSVVNRDEMHDFIIRCMEKVGTKREHAQALANLLVAADYRGHYSHGLNRLDMYVKDIKAKMCVSDKEPEIVKETAATALINGNNLLGPVVGKFCIDVAIKKAKEAGIGWVSAYGSNHFGIAGWYAIRAMEQGLIGMAFTNTSPLMVPTRARKPILGTNPISCAAPANNGDSFVLDMATTAVALGKLEINERKGLEIPLGWGCDVNGKATKNPSEATGLMPLGGTEECSGYKGYGLSMMVEVFCGILAGAQFGSNIRKWKTTDRIADLGQCFVAIDPNAFAPGFTDRISELNATLRNQEPAAGEEEVLVPGDPERKHMDKCNALGGIPYHTNQITYANNLASELGIQPLKTLN</sequence>
<dbReference type="InterPro" id="IPR043143">
    <property type="entry name" value="Mal/L-sulf/L-lact_DH-like_NADP"/>
</dbReference>
<dbReference type="SUPFAM" id="SSF89733">
    <property type="entry name" value="L-sulfolactate dehydrogenase-like"/>
    <property type="match status" value="1"/>
</dbReference>
<comment type="similarity">
    <text evidence="1">Belongs to the LDH2/MDH2 oxidoreductase family.</text>
</comment>
<evidence type="ECO:0000313" key="4">
    <source>
        <dbReference type="Proteomes" id="UP001233172"/>
    </source>
</evidence>
<reference evidence="3" key="1">
    <citation type="journal article" date="2023" name="PLoS Negl. Trop. Dis.">
        <title>A genome sequence for Biomphalaria pfeifferi, the major vector snail for the human-infecting parasite Schistosoma mansoni.</title>
        <authorList>
            <person name="Bu L."/>
            <person name="Lu L."/>
            <person name="Laidemitt M.R."/>
            <person name="Zhang S.M."/>
            <person name="Mutuku M."/>
            <person name="Mkoji G."/>
            <person name="Steinauer M."/>
            <person name="Loker E.S."/>
        </authorList>
    </citation>
    <scope>NUCLEOTIDE SEQUENCE</scope>
    <source>
        <strain evidence="3">KasaAsao</strain>
    </source>
</reference>
<dbReference type="Proteomes" id="UP001233172">
    <property type="component" value="Unassembled WGS sequence"/>
</dbReference>
<proteinExistence type="inferred from homology"/>
<dbReference type="PANTHER" id="PTHR11091">
    <property type="entry name" value="OXIDOREDUCTASE-RELATED"/>
    <property type="match status" value="1"/>
</dbReference>
<dbReference type="EMBL" id="JASAOG010000023">
    <property type="protein sequence ID" value="KAK0063015.1"/>
    <property type="molecule type" value="Genomic_DNA"/>
</dbReference>
<evidence type="ECO:0000256" key="1">
    <source>
        <dbReference type="ARBA" id="ARBA00006056"/>
    </source>
</evidence>
<dbReference type="Gene3D" id="1.10.1530.10">
    <property type="match status" value="1"/>
</dbReference>
<comment type="caution">
    <text evidence="3">The sequence shown here is derived from an EMBL/GenBank/DDBJ whole genome shotgun (WGS) entry which is preliminary data.</text>
</comment>
<dbReference type="InterPro" id="IPR043144">
    <property type="entry name" value="Mal/L-sulf/L-lact_DH-like_ah"/>
</dbReference>
<dbReference type="InterPro" id="IPR003767">
    <property type="entry name" value="Malate/L-lactate_DH-like"/>
</dbReference>
<evidence type="ECO:0000256" key="2">
    <source>
        <dbReference type="ARBA" id="ARBA00023002"/>
    </source>
</evidence>
<gene>
    <name evidence="3" type="ORF">Bpfe_007735</name>
</gene>
<dbReference type="InterPro" id="IPR036111">
    <property type="entry name" value="Mal/L-sulfo/L-lacto_DH-like_sf"/>
</dbReference>
<keyword evidence="4" id="KW-1185">Reference proteome</keyword>
<reference evidence="3" key="2">
    <citation type="submission" date="2023-04" db="EMBL/GenBank/DDBJ databases">
        <authorList>
            <person name="Bu L."/>
            <person name="Lu L."/>
            <person name="Laidemitt M.R."/>
            <person name="Zhang S.M."/>
            <person name="Mutuku M."/>
            <person name="Mkoji G."/>
            <person name="Steinauer M."/>
            <person name="Loker E.S."/>
        </authorList>
    </citation>
    <scope>NUCLEOTIDE SEQUENCE</scope>
    <source>
        <strain evidence="3">KasaAsao</strain>
        <tissue evidence="3">Whole Snail</tissue>
    </source>
</reference>
<keyword evidence="2" id="KW-0560">Oxidoreductase</keyword>
<protein>
    <submittedName>
        <fullName evidence="3">Malate dehydrogenase</fullName>
    </submittedName>
</protein>
<organism evidence="3 4">
    <name type="scientific">Biomphalaria pfeifferi</name>
    <name type="common">Bloodfluke planorb</name>
    <name type="synonym">Freshwater snail</name>
    <dbReference type="NCBI Taxonomy" id="112525"/>
    <lineage>
        <taxon>Eukaryota</taxon>
        <taxon>Metazoa</taxon>
        <taxon>Spiralia</taxon>
        <taxon>Lophotrochozoa</taxon>
        <taxon>Mollusca</taxon>
        <taxon>Gastropoda</taxon>
        <taxon>Heterobranchia</taxon>
        <taxon>Euthyneura</taxon>
        <taxon>Panpulmonata</taxon>
        <taxon>Hygrophila</taxon>
        <taxon>Lymnaeoidea</taxon>
        <taxon>Planorbidae</taxon>
        <taxon>Biomphalaria</taxon>
    </lineage>
</organism>
<dbReference type="PANTHER" id="PTHR11091:SF0">
    <property type="entry name" value="MALATE DEHYDROGENASE"/>
    <property type="match status" value="1"/>
</dbReference>
<name>A0AAD8C037_BIOPF</name>
<dbReference type="Pfam" id="PF02615">
    <property type="entry name" value="Ldh_2"/>
    <property type="match status" value="1"/>
</dbReference>
<dbReference type="Gene3D" id="3.30.1370.60">
    <property type="entry name" value="Hypothetical oxidoreductase yiak, domain 2"/>
    <property type="match status" value="1"/>
</dbReference>
<evidence type="ECO:0000313" key="3">
    <source>
        <dbReference type="EMBL" id="KAK0063015.1"/>
    </source>
</evidence>
<dbReference type="AlphaFoldDB" id="A0AAD8C037"/>
<accession>A0AAD8C037</accession>